<dbReference type="PANTHER" id="PTHR12243:SF64">
    <property type="entry name" value="DORSAL INTERACTING PROTEIN 3-RELATED"/>
    <property type="match status" value="1"/>
</dbReference>
<dbReference type="GO" id="GO:0005667">
    <property type="term" value="C:transcription regulator complex"/>
    <property type="evidence" value="ECO:0007669"/>
    <property type="project" value="TreeGrafter"/>
</dbReference>
<accession>A0A914KVB4</accession>
<dbReference type="PROSITE" id="PS51029">
    <property type="entry name" value="MADF"/>
    <property type="match status" value="1"/>
</dbReference>
<feature type="domain" description="MADF" evidence="2">
    <location>
        <begin position="31"/>
        <end position="136"/>
    </location>
</feature>
<dbReference type="PANTHER" id="PTHR12243">
    <property type="entry name" value="MADF DOMAIN TRANSCRIPTION FACTOR"/>
    <property type="match status" value="1"/>
</dbReference>
<feature type="compositionally biased region" description="Basic and acidic residues" evidence="1">
    <location>
        <begin position="277"/>
        <end position="292"/>
    </location>
</feature>
<protein>
    <submittedName>
        <fullName evidence="4">MADF domain-containing protein</fullName>
    </submittedName>
</protein>
<proteinExistence type="predicted"/>
<dbReference type="WBParaSite" id="Minc3s00128g05460">
    <property type="protein sequence ID" value="Minc3s00128g05460"/>
    <property type="gene ID" value="Minc3s00128g05460"/>
</dbReference>
<dbReference type="Pfam" id="PF10545">
    <property type="entry name" value="MADF_DNA_bdg"/>
    <property type="match status" value="1"/>
</dbReference>
<feature type="region of interest" description="Disordered" evidence="1">
    <location>
        <begin position="351"/>
        <end position="401"/>
    </location>
</feature>
<evidence type="ECO:0000259" key="2">
    <source>
        <dbReference type="PROSITE" id="PS51029"/>
    </source>
</evidence>
<dbReference type="Proteomes" id="UP000887563">
    <property type="component" value="Unplaced"/>
</dbReference>
<evidence type="ECO:0000313" key="3">
    <source>
        <dbReference type="Proteomes" id="UP000887563"/>
    </source>
</evidence>
<dbReference type="AlphaFoldDB" id="A0A914KVB4"/>
<dbReference type="InterPro" id="IPR039353">
    <property type="entry name" value="TF_Adf1"/>
</dbReference>
<reference evidence="4" key="1">
    <citation type="submission" date="2022-11" db="UniProtKB">
        <authorList>
            <consortium name="WormBaseParasite"/>
        </authorList>
    </citation>
    <scope>IDENTIFICATION</scope>
</reference>
<evidence type="ECO:0000256" key="1">
    <source>
        <dbReference type="SAM" id="MobiDB-lite"/>
    </source>
</evidence>
<keyword evidence="3" id="KW-1185">Reference proteome</keyword>
<dbReference type="GO" id="GO:0006357">
    <property type="term" value="P:regulation of transcription by RNA polymerase II"/>
    <property type="evidence" value="ECO:0007669"/>
    <property type="project" value="TreeGrafter"/>
</dbReference>
<sequence>MVDNFSDLLSSQNKTKMNRSGVSLNSEQKMKLIEAIHERPQIWDSSYEGFRSNPTRQGAFNEVAELLSEGGTEIFTRIQVQEEWGKLRYCFTRIVKKLYDEGYISPNGTVLQLNPDHQLITWPYWQPMNFLLEGVALQLCSTRGGGGGGSNYGGDDGVGDVNIKGNTRQNSSEEPDNHKIRRSRKGMRGGLTSSAITHKHNKLTNSYLAIEEDLSSLSNPKTQSTNDLLMSNLLSSFAPQDLLLSNFNALNEQFHPQKIEDDIETIIVDTDLNKKSKEENEGLKNVEIEQQNKRQQNNIQENNEDVVAVTNENLKGKRKRRKDDIYADSLSGLDLLLRQRIEVTNGLITANGHDNHQQQQHQRQQQQQQQRSSYSPAPLEPSNTTKTKLLNTNSLSGSEGSGGGVTICGTNSVCGGGTIDDVNESFGRCIVHQLQMVAKKDALLCVQMRKKLLEVCFEYEMQACKISKTDD</sequence>
<feature type="compositionally biased region" description="Low complexity" evidence="1">
    <location>
        <begin position="357"/>
        <end position="371"/>
    </location>
</feature>
<organism evidence="3 4">
    <name type="scientific">Meloidogyne incognita</name>
    <name type="common">Southern root-knot nematode worm</name>
    <name type="synonym">Oxyuris incognita</name>
    <dbReference type="NCBI Taxonomy" id="6306"/>
    <lineage>
        <taxon>Eukaryota</taxon>
        <taxon>Metazoa</taxon>
        <taxon>Ecdysozoa</taxon>
        <taxon>Nematoda</taxon>
        <taxon>Chromadorea</taxon>
        <taxon>Rhabditida</taxon>
        <taxon>Tylenchina</taxon>
        <taxon>Tylenchomorpha</taxon>
        <taxon>Tylenchoidea</taxon>
        <taxon>Meloidogynidae</taxon>
        <taxon>Meloidogyninae</taxon>
        <taxon>Meloidogyne</taxon>
        <taxon>Meloidogyne incognita group</taxon>
    </lineage>
</organism>
<name>A0A914KVB4_MELIC</name>
<feature type="region of interest" description="Disordered" evidence="1">
    <location>
        <begin position="148"/>
        <end position="196"/>
    </location>
</feature>
<feature type="region of interest" description="Disordered" evidence="1">
    <location>
        <begin position="277"/>
        <end position="319"/>
    </location>
</feature>
<dbReference type="InterPro" id="IPR006578">
    <property type="entry name" value="MADF-dom"/>
</dbReference>
<feature type="compositionally biased region" description="Low complexity" evidence="1">
    <location>
        <begin position="382"/>
        <end position="398"/>
    </location>
</feature>
<dbReference type="GO" id="GO:0005634">
    <property type="term" value="C:nucleus"/>
    <property type="evidence" value="ECO:0007669"/>
    <property type="project" value="TreeGrafter"/>
</dbReference>
<evidence type="ECO:0000313" key="4">
    <source>
        <dbReference type="WBParaSite" id="Minc3s00128g05460"/>
    </source>
</evidence>
<dbReference type="SMART" id="SM00595">
    <property type="entry name" value="MADF"/>
    <property type="match status" value="1"/>
</dbReference>